<dbReference type="RefSeq" id="WP_109323917.1">
    <property type="nucleotide sequence ID" value="NZ_CP029352.1"/>
</dbReference>
<dbReference type="Gene3D" id="3.40.50.300">
    <property type="entry name" value="P-loop containing nucleotide triphosphate hydrolases"/>
    <property type="match status" value="2"/>
</dbReference>
<dbReference type="OrthoDB" id="9803432at2"/>
<dbReference type="CDD" id="cd18809">
    <property type="entry name" value="SF1_C_RecD"/>
    <property type="match status" value="1"/>
</dbReference>
<dbReference type="InterPro" id="IPR027785">
    <property type="entry name" value="UvrD-like_helicase_C"/>
</dbReference>
<dbReference type="EMBL" id="CP029352">
    <property type="protein sequence ID" value="AWK85060.1"/>
    <property type="molecule type" value="Genomic_DNA"/>
</dbReference>
<evidence type="ECO:0000313" key="4">
    <source>
        <dbReference type="EMBL" id="AWK85060.1"/>
    </source>
</evidence>
<reference evidence="5" key="1">
    <citation type="submission" date="2018-05" db="EMBL/GenBank/DDBJ databases">
        <title>Azospirillum thermophila sp. nov., a novel isolated from hot spring.</title>
        <authorList>
            <person name="Zhao Z."/>
        </authorList>
    </citation>
    <scope>NUCLEOTIDE SEQUENCE [LARGE SCALE GENOMIC DNA]</scope>
    <source>
        <strain evidence="5">CFH 70021</strain>
    </source>
</reference>
<feature type="domain" description="UvrD-like helicase C-terminal" evidence="3">
    <location>
        <begin position="330"/>
        <end position="380"/>
    </location>
</feature>
<dbReference type="KEGG" id="azz:DEW08_01650"/>
<sequence>MLAGNITPSPAQLAVIRQIVEWYGERGHQEFYLAGYAGVGKTTIAALAIEEIKHRYKRCKKVITGAYTGKAAHRLRQKGAPDPSTIHAMIYLPKVVEGRLVFELAADGPASSADLIVLDEVSMVNRELAADLRSFGKKILVMGDPGQLPPVAGAGAFTNRNPDAFLTEIHRQAAGSPIIRLATAARLGETIRPGDYGSDVHVAVLTQETQHQVYEPRTQAICGVHRVRWTICQRARRRFGFEGPLPLKGEKLICTRNNREEGLFNGALGVATADAEPEVRPYVNIRVHLEDEPEPRNPLLTHPWQFAQHFDASTRKPERLEKGINEFDWAYAITCHKAQGSEWPHVTIVDDSAAFRRAGQNDAPKWLYTAITRAQTGLTLLLRGA</sequence>
<evidence type="ECO:0000313" key="5">
    <source>
        <dbReference type="Proteomes" id="UP000245629"/>
    </source>
</evidence>
<dbReference type="InterPro" id="IPR027417">
    <property type="entry name" value="P-loop_NTPase"/>
</dbReference>
<organism evidence="4 5">
    <name type="scientific">Azospirillum thermophilum</name>
    <dbReference type="NCBI Taxonomy" id="2202148"/>
    <lineage>
        <taxon>Bacteria</taxon>
        <taxon>Pseudomonadati</taxon>
        <taxon>Pseudomonadota</taxon>
        <taxon>Alphaproteobacteria</taxon>
        <taxon>Rhodospirillales</taxon>
        <taxon>Azospirillaceae</taxon>
        <taxon>Azospirillum</taxon>
    </lineage>
</organism>
<evidence type="ECO:0000256" key="2">
    <source>
        <dbReference type="ARBA" id="ARBA00022840"/>
    </source>
</evidence>
<proteinExistence type="predicted"/>
<accession>A0A2S2CL07</accession>
<keyword evidence="5" id="KW-1185">Reference proteome</keyword>
<dbReference type="GO" id="GO:0005524">
    <property type="term" value="F:ATP binding"/>
    <property type="evidence" value="ECO:0007669"/>
    <property type="project" value="UniProtKB-KW"/>
</dbReference>
<dbReference type="AlphaFoldDB" id="A0A2S2CL07"/>
<dbReference type="GO" id="GO:0009338">
    <property type="term" value="C:exodeoxyribonuclease V complex"/>
    <property type="evidence" value="ECO:0007669"/>
    <property type="project" value="TreeGrafter"/>
</dbReference>
<dbReference type="GO" id="GO:0017116">
    <property type="term" value="F:single-stranded DNA helicase activity"/>
    <property type="evidence" value="ECO:0007669"/>
    <property type="project" value="TreeGrafter"/>
</dbReference>
<keyword evidence="1" id="KW-0547">Nucleotide-binding</keyword>
<dbReference type="GO" id="GO:0006310">
    <property type="term" value="P:DNA recombination"/>
    <property type="evidence" value="ECO:0007669"/>
    <property type="project" value="TreeGrafter"/>
</dbReference>
<evidence type="ECO:0000259" key="3">
    <source>
        <dbReference type="Pfam" id="PF13538"/>
    </source>
</evidence>
<protein>
    <submittedName>
        <fullName evidence="4">Exodeoxyribonuclease V</fullName>
    </submittedName>
</protein>
<dbReference type="PANTHER" id="PTHR43788:SF6">
    <property type="entry name" value="DNA HELICASE B"/>
    <property type="match status" value="1"/>
</dbReference>
<dbReference type="PANTHER" id="PTHR43788">
    <property type="entry name" value="DNA2/NAM7 HELICASE FAMILY MEMBER"/>
    <property type="match status" value="1"/>
</dbReference>
<name>A0A2S2CL07_9PROT</name>
<dbReference type="Pfam" id="PF13604">
    <property type="entry name" value="AAA_30"/>
    <property type="match status" value="1"/>
</dbReference>
<dbReference type="Proteomes" id="UP000245629">
    <property type="component" value="Chromosome 1"/>
</dbReference>
<dbReference type="Pfam" id="PF13538">
    <property type="entry name" value="UvrD_C_2"/>
    <property type="match status" value="1"/>
</dbReference>
<evidence type="ECO:0000256" key="1">
    <source>
        <dbReference type="ARBA" id="ARBA00022741"/>
    </source>
</evidence>
<gene>
    <name evidence="4" type="ORF">DEW08_01650</name>
</gene>
<dbReference type="InterPro" id="IPR050534">
    <property type="entry name" value="Coronavir_polyprotein_1ab"/>
</dbReference>
<keyword evidence="2" id="KW-0067">ATP-binding</keyword>
<dbReference type="SUPFAM" id="SSF52540">
    <property type="entry name" value="P-loop containing nucleoside triphosphate hydrolases"/>
    <property type="match status" value="2"/>
</dbReference>